<keyword evidence="3 6" id="KW-0812">Transmembrane</keyword>
<dbReference type="GO" id="GO:0005886">
    <property type="term" value="C:plasma membrane"/>
    <property type="evidence" value="ECO:0007669"/>
    <property type="project" value="UniProtKB-SubCell"/>
</dbReference>
<feature type="transmembrane region" description="Helical" evidence="6">
    <location>
        <begin position="173"/>
        <end position="200"/>
    </location>
</feature>
<comment type="subcellular location">
    <subcellularLocation>
        <location evidence="1">Cell membrane</location>
        <topology evidence="1">Multi-pass membrane protein</topology>
    </subcellularLocation>
</comment>
<feature type="transmembrane region" description="Helical" evidence="6">
    <location>
        <begin position="7"/>
        <end position="32"/>
    </location>
</feature>
<keyword evidence="2" id="KW-1003">Cell membrane</keyword>
<feature type="transmembrane region" description="Helical" evidence="6">
    <location>
        <begin position="322"/>
        <end position="348"/>
    </location>
</feature>
<dbReference type="AlphaFoldDB" id="A0A099W4X8"/>
<feature type="transmembrane region" description="Helical" evidence="6">
    <location>
        <begin position="212"/>
        <end position="231"/>
    </location>
</feature>
<keyword evidence="5 6" id="KW-0472">Membrane</keyword>
<reference evidence="7 8" key="1">
    <citation type="submission" date="2014-05" db="EMBL/GenBank/DDBJ databases">
        <title>Novel Listeriaceae from food processing environments.</title>
        <authorList>
            <person name="den Bakker H.C."/>
        </authorList>
    </citation>
    <scope>NUCLEOTIDE SEQUENCE [LARGE SCALE GENOMIC DNA]</scope>
    <source>
        <strain evidence="7 8">FSL A5-0281</strain>
    </source>
</reference>
<protein>
    <recommendedName>
        <fullName evidence="9">Polysaccharide biosynthesis protein</fullName>
    </recommendedName>
</protein>
<dbReference type="Pfam" id="PF01943">
    <property type="entry name" value="Polysacc_synt"/>
    <property type="match status" value="1"/>
</dbReference>
<name>A0A099W4X8_9LIST</name>
<evidence type="ECO:0000256" key="3">
    <source>
        <dbReference type="ARBA" id="ARBA00022692"/>
    </source>
</evidence>
<feature type="transmembrane region" description="Helical" evidence="6">
    <location>
        <begin position="433"/>
        <end position="454"/>
    </location>
</feature>
<organism evidence="7 8">
    <name type="scientific">Listeria booriae</name>
    <dbReference type="NCBI Taxonomy" id="1552123"/>
    <lineage>
        <taxon>Bacteria</taxon>
        <taxon>Bacillati</taxon>
        <taxon>Bacillota</taxon>
        <taxon>Bacilli</taxon>
        <taxon>Bacillales</taxon>
        <taxon>Listeriaceae</taxon>
        <taxon>Listeria</taxon>
    </lineage>
</organism>
<keyword evidence="8" id="KW-1185">Reference proteome</keyword>
<evidence type="ECO:0000313" key="8">
    <source>
        <dbReference type="Proteomes" id="UP000029844"/>
    </source>
</evidence>
<dbReference type="PANTHER" id="PTHR30250">
    <property type="entry name" value="PST FAMILY PREDICTED COLANIC ACID TRANSPORTER"/>
    <property type="match status" value="1"/>
</dbReference>
<evidence type="ECO:0000313" key="7">
    <source>
        <dbReference type="EMBL" id="KGL39821.1"/>
    </source>
</evidence>
<feature type="transmembrane region" description="Helical" evidence="6">
    <location>
        <begin position="251"/>
        <end position="272"/>
    </location>
</feature>
<dbReference type="STRING" id="1552123.EP57_12225"/>
<gene>
    <name evidence="7" type="ORF">EP57_12225</name>
</gene>
<dbReference type="Proteomes" id="UP000029844">
    <property type="component" value="Unassembled WGS sequence"/>
</dbReference>
<evidence type="ECO:0008006" key="9">
    <source>
        <dbReference type="Google" id="ProtNLM"/>
    </source>
</evidence>
<feature type="transmembrane region" description="Helical" evidence="6">
    <location>
        <begin position="145"/>
        <end position="167"/>
    </location>
</feature>
<evidence type="ECO:0000256" key="2">
    <source>
        <dbReference type="ARBA" id="ARBA00022475"/>
    </source>
</evidence>
<dbReference type="InterPro" id="IPR050833">
    <property type="entry name" value="Poly_Biosynth_Transport"/>
</dbReference>
<accession>A0A099W4X8</accession>
<evidence type="ECO:0000256" key="6">
    <source>
        <dbReference type="SAM" id="Phobius"/>
    </source>
</evidence>
<feature type="transmembrane region" description="Helical" evidence="6">
    <location>
        <begin position="293"/>
        <end position="316"/>
    </location>
</feature>
<keyword evidence="4 6" id="KW-1133">Transmembrane helix</keyword>
<proteinExistence type="predicted"/>
<comment type="caution">
    <text evidence="7">The sequence shown here is derived from an EMBL/GenBank/DDBJ whole genome shotgun (WGS) entry which is preliminary data.</text>
</comment>
<feature type="transmembrane region" description="Helical" evidence="6">
    <location>
        <begin position="409"/>
        <end position="427"/>
    </location>
</feature>
<dbReference type="EMBL" id="JNFA01000025">
    <property type="protein sequence ID" value="KGL39821.1"/>
    <property type="molecule type" value="Genomic_DNA"/>
</dbReference>
<evidence type="ECO:0000256" key="5">
    <source>
        <dbReference type="ARBA" id="ARBA00023136"/>
    </source>
</evidence>
<feature type="transmembrane region" description="Helical" evidence="6">
    <location>
        <begin position="355"/>
        <end position="374"/>
    </location>
</feature>
<dbReference type="PANTHER" id="PTHR30250:SF11">
    <property type="entry name" value="O-ANTIGEN TRANSPORTER-RELATED"/>
    <property type="match status" value="1"/>
</dbReference>
<feature type="transmembrane region" description="Helical" evidence="6">
    <location>
        <begin position="380"/>
        <end position="397"/>
    </location>
</feature>
<sequence length="473" mass="54330">MKNTLTRFFYFSLGPIAGALISFITVPITTYFVSPDEYGRASMFIMVQTFLTVYLYLGFDQAYTRDYHENKDKKNLIHNAMFVPLLMSTLLSVIAILFRKELAMWLFQDESMQLPIYLLCISMFTLILERFCLLSIRMEEKAKLYSFLTFIIRVFVLGVTVLLILFGDRDFTVVVYGTLIGQMLGDCVIVLLCLPLLNVANFKIDRQMIRKMWTFGFPVFIALAIEAVFTISDRFIIGLRSTYTELGLYTAAFKIASLLKIVQMSFTSFWVPTAYRWYAEKRSIQHFQLVSDIVAGGFSFLFIGILIFKPAIMFVFTDAYQGAVSIFPFLCFVPILYTISETTTLGIVFSRKTYLNIYVSIGAIITNITLALYLVPYYGAKGAALSMGIAYFIYYVLRSVLSNREWEGIALTKQLCTVVLLFLVAFYNTFFDYYSVLVNIGVLICIGLFYFSLFHQLRDLYRNKTHGEKVDMS</sequence>
<feature type="transmembrane region" description="Helical" evidence="6">
    <location>
        <begin position="38"/>
        <end position="59"/>
    </location>
</feature>
<evidence type="ECO:0000256" key="1">
    <source>
        <dbReference type="ARBA" id="ARBA00004651"/>
    </source>
</evidence>
<feature type="transmembrane region" description="Helical" evidence="6">
    <location>
        <begin position="80"/>
        <end position="98"/>
    </location>
</feature>
<dbReference type="eggNOG" id="COG2244">
    <property type="taxonomic scope" value="Bacteria"/>
</dbReference>
<dbReference type="InterPro" id="IPR002797">
    <property type="entry name" value="Polysacc_synth"/>
</dbReference>
<evidence type="ECO:0000256" key="4">
    <source>
        <dbReference type="ARBA" id="ARBA00022989"/>
    </source>
</evidence>
<feature type="transmembrane region" description="Helical" evidence="6">
    <location>
        <begin position="114"/>
        <end position="133"/>
    </location>
</feature>